<evidence type="ECO:0000256" key="1">
    <source>
        <dbReference type="SAM" id="Phobius"/>
    </source>
</evidence>
<protein>
    <submittedName>
        <fullName evidence="2">Uncharacterized protein</fullName>
    </submittedName>
</protein>
<comment type="caution">
    <text evidence="2">The sequence shown here is derived from an EMBL/GenBank/DDBJ whole genome shotgun (WGS) entry which is preliminary data.</text>
</comment>
<dbReference type="AlphaFoldDB" id="A0A0R2HM28"/>
<feature type="transmembrane region" description="Helical" evidence="1">
    <location>
        <begin position="33"/>
        <end position="52"/>
    </location>
</feature>
<accession>A0A0R2HM28</accession>
<evidence type="ECO:0000313" key="3">
    <source>
        <dbReference type="Proteomes" id="UP000051841"/>
    </source>
</evidence>
<proteinExistence type="predicted"/>
<dbReference type="Proteomes" id="UP000051841">
    <property type="component" value="Unassembled WGS sequence"/>
</dbReference>
<dbReference type="RefSeq" id="WP_029070755.1">
    <property type="nucleotide sequence ID" value="NZ_JNKN01000004.1"/>
</dbReference>
<gene>
    <name evidence="2" type="ORF">IV49_GL001226</name>
</gene>
<keyword evidence="1" id="KW-0472">Membrane</keyword>
<dbReference type="PATRIC" id="fig|1410657.5.peg.1268"/>
<sequence>MDYIFILLTIYIASRQSLLFKNISSVSASPKYHLIVLIYTCLIALYLFYQQLSFLKIVSHKKTFLLISLLCALSLSISSLIIYKDNADLASRIHVYTSLFPIVIIFLLQISILNLLKNKMMPLCIELIKRFMVYISLMTIILCTFACINGLSEIVTLIYIFSFNKKVRSIL</sequence>
<reference evidence="2 3" key="1">
    <citation type="journal article" date="2015" name="Genome Announc.">
        <title>Expanding the biotechnology potential of lactobacilli through comparative genomics of 213 strains and associated genera.</title>
        <authorList>
            <person name="Sun Z."/>
            <person name="Harris H.M."/>
            <person name="McCann A."/>
            <person name="Guo C."/>
            <person name="Argimon S."/>
            <person name="Zhang W."/>
            <person name="Yang X."/>
            <person name="Jeffery I.B."/>
            <person name="Cooney J.C."/>
            <person name="Kagawa T.F."/>
            <person name="Liu W."/>
            <person name="Song Y."/>
            <person name="Salvetti E."/>
            <person name="Wrobel A."/>
            <person name="Rasinkangas P."/>
            <person name="Parkhill J."/>
            <person name="Rea M.C."/>
            <person name="O'Sullivan O."/>
            <person name="Ritari J."/>
            <person name="Douillard F.P."/>
            <person name="Paul Ross R."/>
            <person name="Yang R."/>
            <person name="Briner A.E."/>
            <person name="Felis G.E."/>
            <person name="de Vos W.M."/>
            <person name="Barrangou R."/>
            <person name="Klaenhammer T.R."/>
            <person name="Caufield P.W."/>
            <person name="Cui Y."/>
            <person name="Zhang H."/>
            <person name="O'Toole P.W."/>
        </authorList>
    </citation>
    <scope>NUCLEOTIDE SEQUENCE [LARGE SCALE GENOMIC DNA]</scope>
    <source>
        <strain evidence="2 3">DSM 20405</strain>
    </source>
</reference>
<feature type="transmembrane region" description="Helical" evidence="1">
    <location>
        <begin position="95"/>
        <end position="116"/>
    </location>
</feature>
<keyword evidence="1" id="KW-1133">Transmembrane helix</keyword>
<name>A0A0R2HM28_9FIRM</name>
<feature type="transmembrane region" description="Helical" evidence="1">
    <location>
        <begin position="64"/>
        <end position="83"/>
    </location>
</feature>
<dbReference type="EMBL" id="JQBL01000003">
    <property type="protein sequence ID" value="KRN51148.1"/>
    <property type="molecule type" value="Genomic_DNA"/>
</dbReference>
<organism evidence="2 3">
    <name type="scientific">Kandleria vitulina DSM 20405</name>
    <dbReference type="NCBI Taxonomy" id="1410657"/>
    <lineage>
        <taxon>Bacteria</taxon>
        <taxon>Bacillati</taxon>
        <taxon>Bacillota</taxon>
        <taxon>Erysipelotrichia</taxon>
        <taxon>Erysipelotrichales</taxon>
        <taxon>Coprobacillaceae</taxon>
        <taxon>Kandleria</taxon>
    </lineage>
</organism>
<keyword evidence="3" id="KW-1185">Reference proteome</keyword>
<evidence type="ECO:0000313" key="2">
    <source>
        <dbReference type="EMBL" id="KRN51148.1"/>
    </source>
</evidence>
<keyword evidence="1" id="KW-0812">Transmembrane</keyword>
<feature type="transmembrane region" description="Helical" evidence="1">
    <location>
        <begin position="137"/>
        <end position="161"/>
    </location>
</feature>